<dbReference type="InterPro" id="IPR012338">
    <property type="entry name" value="Beta-lactam/transpept-like"/>
</dbReference>
<gene>
    <name evidence="3" type="ORF">ABW02_23765</name>
</gene>
<protein>
    <submittedName>
        <fullName evidence="3">D-alanyl-D-alanine carboxypeptidase</fullName>
    </submittedName>
</protein>
<keyword evidence="3" id="KW-0645">Protease</keyword>
<comment type="similarity">
    <text evidence="1">Belongs to the peptidase S13 family.</text>
</comment>
<dbReference type="EMBL" id="LDPH01000040">
    <property type="protein sequence ID" value="KLV19584.1"/>
    <property type="molecule type" value="Genomic_DNA"/>
</dbReference>
<dbReference type="OrthoDB" id="9802627at2"/>
<dbReference type="PRINTS" id="PR00922">
    <property type="entry name" value="DADACBPTASE3"/>
</dbReference>
<keyword evidence="4" id="KW-1185">Reference proteome</keyword>
<dbReference type="Pfam" id="PF02113">
    <property type="entry name" value="Peptidase_S13"/>
    <property type="match status" value="1"/>
</dbReference>
<evidence type="ECO:0000256" key="1">
    <source>
        <dbReference type="ARBA" id="ARBA00006096"/>
    </source>
</evidence>
<dbReference type="GO" id="GO:0006508">
    <property type="term" value="P:proteolysis"/>
    <property type="evidence" value="ECO:0007669"/>
    <property type="project" value="InterPro"/>
</dbReference>
<dbReference type="PATRIC" id="fig|1397.4.peg.4254"/>
<dbReference type="AlphaFoldDB" id="A0A0J1I0W0"/>
<evidence type="ECO:0000256" key="2">
    <source>
        <dbReference type="ARBA" id="ARBA00022801"/>
    </source>
</evidence>
<evidence type="ECO:0000313" key="3">
    <source>
        <dbReference type="EMBL" id="KLV19584.1"/>
    </source>
</evidence>
<sequence>MTLWKKGIVVVMLFSIFLSGSTPNTFSPKVFAAEDHKKATLATALESLLNIEPELKGSLAGISIREQETGKIIFEHMADLRLTPASNMKLLTSAAALNILGEDYQFITEIYGDGRVEDGHLKGNLYIKGNGDTSLLASDLEKLSKEIKRKGISYIDGDIIGDDSWYDNIPFSSDLAWSDEAAYYGAKISALTLSPDKEYDAGTVLLEIKPGKKKNEPVIINTLPRTSEIKIVNNAITADKESAASLKVNREHNSKVVTITGNLPIDTPLKKEWVSVDDPTSYTLDVFQQALKKEGIQWKGVVKKGRTPQIASILTTHSSIPLRELLLPLLKLSNNTIAETLIKELGVVKKGEGSFAKGIEALEEELAAFHLDPTKMLIRDGSGISPIDFISATDLSLFLYEIQAQPWFSTFSQSLPVSGHEEKMIGGTLRHRLNSENTKGKILAKTGTLTSVSSLSGYMESKSGNKYIFSILLNHLTDEDKGKEIEDKIMETLVEF</sequence>
<dbReference type="PANTHER" id="PTHR30023:SF0">
    <property type="entry name" value="PENICILLIN-SENSITIVE CARBOXYPEPTIDASE A"/>
    <property type="match status" value="1"/>
</dbReference>
<reference evidence="3 4" key="1">
    <citation type="submission" date="2015-05" db="EMBL/GenBank/DDBJ databases">
        <title>Whole genome sequence and identification of bacterial endophytes from Costus igneus.</title>
        <authorList>
            <person name="Lee Y.P."/>
            <person name="Gan H.M."/>
            <person name="Eng W."/>
            <person name="Wheatley M.S."/>
            <person name="Caraballo A."/>
            <person name="Polter S."/>
            <person name="Savka M.A."/>
            <person name="Hudson A.O."/>
        </authorList>
    </citation>
    <scope>NUCLEOTIDE SEQUENCE [LARGE SCALE GENOMIC DNA]</scope>
    <source>
        <strain evidence="3 4">RIT379</strain>
    </source>
</reference>
<dbReference type="InterPro" id="IPR000667">
    <property type="entry name" value="Peptidase_S13"/>
</dbReference>
<accession>A0A0J1I0W0</accession>
<proteinExistence type="inferred from homology"/>
<comment type="caution">
    <text evidence="3">The sequence shown here is derived from an EMBL/GenBank/DDBJ whole genome shotgun (WGS) entry which is preliminary data.</text>
</comment>
<dbReference type="Gene3D" id="3.50.80.20">
    <property type="entry name" value="D-Ala-D-Ala carboxypeptidase C, peptidase S13"/>
    <property type="match status" value="1"/>
</dbReference>
<keyword evidence="2" id="KW-0378">Hydrolase</keyword>
<keyword evidence="3" id="KW-0121">Carboxypeptidase</keyword>
<dbReference type="Gene3D" id="3.40.710.10">
    <property type="entry name" value="DD-peptidase/beta-lactamase superfamily"/>
    <property type="match status" value="2"/>
</dbReference>
<name>A0A0J1I0W0_NIACI</name>
<dbReference type="Proteomes" id="UP000036045">
    <property type="component" value="Unassembled WGS sequence"/>
</dbReference>
<evidence type="ECO:0000313" key="4">
    <source>
        <dbReference type="Proteomes" id="UP000036045"/>
    </source>
</evidence>
<dbReference type="SUPFAM" id="SSF56601">
    <property type="entry name" value="beta-lactamase/transpeptidase-like"/>
    <property type="match status" value="1"/>
</dbReference>
<dbReference type="GO" id="GO:0000270">
    <property type="term" value="P:peptidoglycan metabolic process"/>
    <property type="evidence" value="ECO:0007669"/>
    <property type="project" value="TreeGrafter"/>
</dbReference>
<dbReference type="NCBIfam" id="TIGR00666">
    <property type="entry name" value="PBP4"/>
    <property type="match status" value="1"/>
</dbReference>
<dbReference type="RefSeq" id="WP_047944632.1">
    <property type="nucleotide sequence ID" value="NZ_CP053989.1"/>
</dbReference>
<dbReference type="GO" id="GO:0004185">
    <property type="term" value="F:serine-type carboxypeptidase activity"/>
    <property type="evidence" value="ECO:0007669"/>
    <property type="project" value="InterPro"/>
</dbReference>
<dbReference type="PANTHER" id="PTHR30023">
    <property type="entry name" value="D-ALANYL-D-ALANINE CARBOXYPEPTIDASE"/>
    <property type="match status" value="1"/>
</dbReference>
<dbReference type="GeneID" id="56349708"/>
<organism evidence="3 4">
    <name type="scientific">Niallia circulans</name>
    <name type="common">Bacillus circulans</name>
    <dbReference type="NCBI Taxonomy" id="1397"/>
    <lineage>
        <taxon>Bacteria</taxon>
        <taxon>Bacillati</taxon>
        <taxon>Bacillota</taxon>
        <taxon>Bacilli</taxon>
        <taxon>Bacillales</taxon>
        <taxon>Bacillaceae</taxon>
        <taxon>Niallia</taxon>
    </lineage>
</organism>